<dbReference type="PANTHER" id="PTHR42957">
    <property type="entry name" value="HELICASE MJ1565-RELATED"/>
    <property type="match status" value="1"/>
</dbReference>
<dbReference type="EMBL" id="CP101497">
    <property type="protein sequence ID" value="UTT61945.1"/>
    <property type="molecule type" value="Genomic_DNA"/>
</dbReference>
<dbReference type="SUPFAM" id="SSF52540">
    <property type="entry name" value="P-loop containing nucleoside triphosphate hydrolases"/>
    <property type="match status" value="1"/>
</dbReference>
<dbReference type="InterPro" id="IPR008571">
    <property type="entry name" value="HerA-like"/>
</dbReference>
<evidence type="ECO:0000313" key="3">
    <source>
        <dbReference type="Proteomes" id="UP001060039"/>
    </source>
</evidence>
<dbReference type="GO" id="GO:0005524">
    <property type="term" value="F:ATP binding"/>
    <property type="evidence" value="ECO:0007669"/>
    <property type="project" value="UniProtKB-KW"/>
</dbReference>
<evidence type="ECO:0000259" key="1">
    <source>
        <dbReference type="Pfam" id="PF01935"/>
    </source>
</evidence>
<keyword evidence="2" id="KW-0547">Nucleotide-binding</keyword>
<dbReference type="Pfam" id="PF01935">
    <property type="entry name" value="DUF87"/>
    <property type="match status" value="1"/>
</dbReference>
<evidence type="ECO:0000313" key="2">
    <source>
        <dbReference type="EMBL" id="UTT61945.1"/>
    </source>
</evidence>
<sequence>MTELAVGTVDGATAPAALLAAKFNRHTFWCGQSGSGKTYALGVVLEELLLRTELPLVIVDPNADFVRLGEVREGVDAEIAAALSARDIRVLRPASLPGDDLRARFSSMLPQSKAAVLRLDPIVDRAEYNAFLHLSAVGAAAEATALMQQLLDSSDPGQRAIAQRIENLGVLDWQMWAGKHAAASELIDERPDATVLDVGGFAHPDEALTVVLSVLDDLWQKREQRRPVLIVIDEAHNVCSPELSGPLAVAVRERIIQIAAEGRKYGLWMLLSTQRPSKVHPGVISQCDNLGLMKMSSPADLAELGSVFGFVPSELMARAAVFEQGQALLAGGFAPADGVVRMRARYTHEGGADVRVPVRG</sequence>
<organism evidence="2 3">
    <name type="scientific">Microcella humidisoli</name>
    <dbReference type="NCBI Taxonomy" id="2963406"/>
    <lineage>
        <taxon>Bacteria</taxon>
        <taxon>Bacillati</taxon>
        <taxon>Actinomycetota</taxon>
        <taxon>Actinomycetes</taxon>
        <taxon>Micrococcales</taxon>
        <taxon>Microbacteriaceae</taxon>
        <taxon>Microcella</taxon>
    </lineage>
</organism>
<dbReference type="Proteomes" id="UP001060039">
    <property type="component" value="Chromosome"/>
</dbReference>
<reference evidence="2" key="1">
    <citation type="submission" date="2022-07" db="EMBL/GenBank/DDBJ databases">
        <title>Taxonomic analysis of Microcella humidisoli nov. sp., isolated from riverside soil.</title>
        <authorList>
            <person name="Molina K.M."/>
            <person name="Kim S.B."/>
        </authorList>
    </citation>
    <scope>NUCLEOTIDE SEQUENCE</scope>
    <source>
        <strain evidence="2">MMS21-STM10</strain>
    </source>
</reference>
<protein>
    <submittedName>
        <fullName evidence="2">ATP-binding protein</fullName>
    </submittedName>
</protein>
<accession>A0ABY5FUG1</accession>
<gene>
    <name evidence="2" type="ORF">NNL39_09725</name>
</gene>
<keyword evidence="3" id="KW-1185">Reference proteome</keyword>
<dbReference type="RefSeq" id="WP_255159086.1">
    <property type="nucleotide sequence ID" value="NZ_CP101497.1"/>
</dbReference>
<feature type="domain" description="Helicase HerA central" evidence="1">
    <location>
        <begin position="5"/>
        <end position="104"/>
    </location>
</feature>
<dbReference type="InterPro" id="IPR002789">
    <property type="entry name" value="HerA_central"/>
</dbReference>
<dbReference type="Gene3D" id="3.40.50.300">
    <property type="entry name" value="P-loop containing nucleotide triphosphate hydrolases"/>
    <property type="match status" value="2"/>
</dbReference>
<proteinExistence type="predicted"/>
<name>A0ABY5FUG1_9MICO</name>
<dbReference type="PANTHER" id="PTHR42957:SF1">
    <property type="entry name" value="HELICASE MJ1565-RELATED"/>
    <property type="match status" value="1"/>
</dbReference>
<keyword evidence="2" id="KW-0067">ATP-binding</keyword>
<dbReference type="InterPro" id="IPR027417">
    <property type="entry name" value="P-loop_NTPase"/>
</dbReference>